<gene>
    <name evidence="2" type="ORF">F5972_01265</name>
</gene>
<accession>A0A5J5KA03</accession>
<sequence length="106" mass="10600">MGRIKKFGVSAAAMAAIAAATTLMSPTAPAQAAPTCSTSAQIGVVGGTGWATCSGTGVTQTRVVLFCQDSSGGYTTVYGPWVANSVKSNAKCSSSSWPISVGYQTI</sequence>
<name>A0A5J5KA03_9ACTN</name>
<dbReference type="EMBL" id="VYTZ01000001">
    <property type="protein sequence ID" value="KAA9381495.1"/>
    <property type="molecule type" value="Genomic_DNA"/>
</dbReference>
<organism evidence="2 3">
    <name type="scientific">Microbispora cellulosiformans</name>
    <dbReference type="NCBI Taxonomy" id="2614688"/>
    <lineage>
        <taxon>Bacteria</taxon>
        <taxon>Bacillati</taxon>
        <taxon>Actinomycetota</taxon>
        <taxon>Actinomycetes</taxon>
        <taxon>Streptosporangiales</taxon>
        <taxon>Streptosporangiaceae</taxon>
        <taxon>Microbispora</taxon>
    </lineage>
</organism>
<comment type="caution">
    <text evidence="2">The sequence shown here is derived from an EMBL/GenBank/DDBJ whole genome shotgun (WGS) entry which is preliminary data.</text>
</comment>
<proteinExistence type="predicted"/>
<reference evidence="2 3" key="1">
    <citation type="submission" date="2019-09" db="EMBL/GenBank/DDBJ databases">
        <title>Screening of Novel Bioactive Compounds from Soil-Associated.</title>
        <authorList>
            <person name="Gong X."/>
        </authorList>
    </citation>
    <scope>NUCLEOTIDE SEQUENCE [LARGE SCALE GENOMIC DNA]</scope>
    <source>
        <strain evidence="2 3">Gxj-6</strain>
    </source>
</reference>
<dbReference type="Proteomes" id="UP000327011">
    <property type="component" value="Unassembled WGS sequence"/>
</dbReference>
<protein>
    <submittedName>
        <fullName evidence="2">Uncharacterized protein</fullName>
    </submittedName>
</protein>
<feature type="chain" id="PRO_5023884641" evidence="1">
    <location>
        <begin position="33"/>
        <end position="106"/>
    </location>
</feature>
<feature type="signal peptide" evidence="1">
    <location>
        <begin position="1"/>
        <end position="32"/>
    </location>
</feature>
<keyword evidence="3" id="KW-1185">Reference proteome</keyword>
<evidence type="ECO:0000256" key="1">
    <source>
        <dbReference type="SAM" id="SignalP"/>
    </source>
</evidence>
<keyword evidence="1" id="KW-0732">Signal</keyword>
<dbReference type="RefSeq" id="WP_150930223.1">
    <property type="nucleotide sequence ID" value="NZ_VYTZ01000001.1"/>
</dbReference>
<evidence type="ECO:0000313" key="3">
    <source>
        <dbReference type="Proteomes" id="UP000327011"/>
    </source>
</evidence>
<dbReference type="AlphaFoldDB" id="A0A5J5KA03"/>
<evidence type="ECO:0000313" key="2">
    <source>
        <dbReference type="EMBL" id="KAA9381495.1"/>
    </source>
</evidence>